<evidence type="ECO:0000313" key="2">
    <source>
        <dbReference type="Proteomes" id="UP001522450"/>
    </source>
</evidence>
<protein>
    <submittedName>
        <fullName evidence="1">Uncharacterized protein</fullName>
    </submittedName>
</protein>
<proteinExistence type="predicted"/>
<accession>A0ABT0ATC2</accession>
<keyword evidence="2" id="KW-1185">Reference proteome</keyword>
<reference evidence="1 2" key="1">
    <citation type="journal article" date="2022" name="Microbiol. Res.">
        <title>Comparative genome analysis, predicted lifestyle and antimicrobial strategies of Lactococcus carnosus and Lactococcus paracarnosus isolated from meat.</title>
        <authorList>
            <person name="Werum V."/>
            <person name="Ehrmann M."/>
            <person name="Vogel R."/>
            <person name="Hilgarth M."/>
        </authorList>
    </citation>
    <scope>NUCLEOTIDE SEQUENCE [LARGE SCALE GENOMIC DNA]</scope>
    <source>
        <strain evidence="1 2">TMW22177</strain>
    </source>
</reference>
<name>A0ABT0ATC2_9LACT</name>
<organism evidence="1 2">
    <name type="scientific">Pseudolactococcus carnosus</name>
    <dbReference type="NCBI Taxonomy" id="2749961"/>
    <lineage>
        <taxon>Bacteria</taxon>
        <taxon>Bacillati</taxon>
        <taxon>Bacillota</taxon>
        <taxon>Bacilli</taxon>
        <taxon>Lactobacillales</taxon>
        <taxon>Streptococcaceae</taxon>
        <taxon>Pseudolactococcus</taxon>
    </lineage>
</organism>
<sequence>MKMMQKIQQVFSEEKKFTLIVHAIPAQNLRDYFAPETQFKSSELVEVAEDYLIVKKQGQLVLIPEKQIALVIIS</sequence>
<dbReference type="RefSeq" id="WP_218724482.1">
    <property type="nucleotide sequence ID" value="NZ_JAAECS010000006.1"/>
</dbReference>
<comment type="caution">
    <text evidence="1">The sequence shown here is derived from an EMBL/GenBank/DDBJ whole genome shotgun (WGS) entry which is preliminary data.</text>
</comment>
<gene>
    <name evidence="1" type="ORF">GYN21_07035</name>
</gene>
<dbReference type="Proteomes" id="UP001522450">
    <property type="component" value="Unassembled WGS sequence"/>
</dbReference>
<dbReference type="EMBL" id="JAAECS010000006">
    <property type="protein sequence ID" value="MCJ1989971.1"/>
    <property type="molecule type" value="Genomic_DNA"/>
</dbReference>
<evidence type="ECO:0000313" key="1">
    <source>
        <dbReference type="EMBL" id="MCJ1989971.1"/>
    </source>
</evidence>